<dbReference type="EMBL" id="QQAZ01000003">
    <property type="protein sequence ID" value="RDI53102.1"/>
    <property type="molecule type" value="Genomic_DNA"/>
</dbReference>
<dbReference type="Proteomes" id="UP000255355">
    <property type="component" value="Unassembled WGS sequence"/>
</dbReference>
<keyword evidence="3" id="KW-1185">Reference proteome</keyword>
<feature type="transmembrane region" description="Helical" evidence="1">
    <location>
        <begin position="144"/>
        <end position="165"/>
    </location>
</feature>
<gene>
    <name evidence="2" type="ORF">DFR68_103490</name>
</gene>
<feature type="transmembrane region" description="Helical" evidence="1">
    <location>
        <begin position="58"/>
        <end position="83"/>
    </location>
</feature>
<accession>A0A370H8U8</accession>
<sequence length="260" mass="26339">MILTVPTDVSRAATVEIRKITTLRAGWMLIPVCAAIGFVATAVTAITGTGPQKDQALATGTASIGIYLGIATALVTGAVFAALGSGGEYRFGSMPLTALFTPDRDVLCGTKLAVAAGYSLLLALAAEVGAALALAIFGRDEIEFGLRLATVFGGGLLAPACWGVIGASLGLLLRSAVPAIGAMAAWLVVVEPLLWVVMNGIGVPGFAAMLPGSATVGTVAVDSFPKSPFLPPSAASVVVLLLWAAAAGGAAWWYLREREI</sequence>
<keyword evidence="1" id="KW-0472">Membrane</keyword>
<evidence type="ECO:0000313" key="2">
    <source>
        <dbReference type="EMBL" id="RDI53102.1"/>
    </source>
</evidence>
<keyword evidence="1" id="KW-1133">Transmembrane helix</keyword>
<dbReference type="AlphaFoldDB" id="A0A370H8U8"/>
<comment type="caution">
    <text evidence="2">The sequence shown here is derived from an EMBL/GenBank/DDBJ whole genome shotgun (WGS) entry which is preliminary data.</text>
</comment>
<feature type="transmembrane region" description="Helical" evidence="1">
    <location>
        <begin position="233"/>
        <end position="255"/>
    </location>
</feature>
<dbReference type="STRING" id="1210089.GCA_001613165_00341"/>
<reference evidence="2 3" key="1">
    <citation type="submission" date="2018-07" db="EMBL/GenBank/DDBJ databases">
        <title>Genomic Encyclopedia of Type Strains, Phase IV (KMG-IV): sequencing the most valuable type-strain genomes for metagenomic binning, comparative biology and taxonomic classification.</title>
        <authorList>
            <person name="Goeker M."/>
        </authorList>
    </citation>
    <scope>NUCLEOTIDE SEQUENCE [LARGE SCALE GENOMIC DNA]</scope>
    <source>
        <strain evidence="2 3">DSM 44952</strain>
    </source>
</reference>
<keyword evidence="1" id="KW-0812">Transmembrane</keyword>
<organism evidence="2 3">
    <name type="scientific">Nocardia mexicana</name>
    <dbReference type="NCBI Taxonomy" id="279262"/>
    <lineage>
        <taxon>Bacteria</taxon>
        <taxon>Bacillati</taxon>
        <taxon>Actinomycetota</taxon>
        <taxon>Actinomycetes</taxon>
        <taxon>Mycobacteriales</taxon>
        <taxon>Nocardiaceae</taxon>
        <taxon>Nocardia</taxon>
    </lineage>
</organism>
<protein>
    <submittedName>
        <fullName evidence="2">ABC-2 type transport system permease protein</fullName>
    </submittedName>
</protein>
<feature type="transmembrane region" description="Helical" evidence="1">
    <location>
        <begin position="112"/>
        <end position="137"/>
    </location>
</feature>
<evidence type="ECO:0000256" key="1">
    <source>
        <dbReference type="SAM" id="Phobius"/>
    </source>
</evidence>
<feature type="transmembrane region" description="Helical" evidence="1">
    <location>
        <begin position="25"/>
        <end position="46"/>
    </location>
</feature>
<name>A0A370H8U8_9NOCA</name>
<proteinExistence type="predicted"/>
<evidence type="ECO:0000313" key="3">
    <source>
        <dbReference type="Proteomes" id="UP000255355"/>
    </source>
</evidence>